<evidence type="ECO:0000313" key="11">
    <source>
        <dbReference type="EMBL" id="OZG57777.1"/>
    </source>
</evidence>
<reference evidence="11 12" key="1">
    <citation type="journal article" date="2017" name="BMC Genomics">
        <title>Comparative genomic and phylogenomic analyses of the Bifidobacteriaceae family.</title>
        <authorList>
            <person name="Lugli G.A."/>
            <person name="Milani C."/>
            <person name="Turroni F."/>
            <person name="Duranti S."/>
            <person name="Mancabelli L."/>
            <person name="Mangifesta M."/>
            <person name="Ferrario C."/>
            <person name="Modesto M."/>
            <person name="Mattarelli P."/>
            <person name="Jiri K."/>
            <person name="van Sinderen D."/>
            <person name="Ventura M."/>
        </authorList>
    </citation>
    <scope>NUCLEOTIDE SEQUENCE [LARGE SCALE GENOMIC DNA]</scope>
    <source>
        <strain evidence="11 12">DSM 100201</strain>
    </source>
</reference>
<proteinExistence type="inferred from homology"/>
<feature type="transmembrane region" description="Helical" evidence="9">
    <location>
        <begin position="81"/>
        <end position="100"/>
    </location>
</feature>
<gene>
    <name evidence="9" type="primary">lspA</name>
    <name evidence="11" type="ORF">BTIS_1018</name>
</gene>
<evidence type="ECO:0000256" key="5">
    <source>
        <dbReference type="ARBA" id="ARBA00022750"/>
    </source>
</evidence>
<keyword evidence="5 9" id="KW-0064">Aspartyl protease</keyword>
<accession>A0A261FF74</accession>
<comment type="function">
    <text evidence="9">This protein specifically catalyzes the removal of signal peptides from prolipoproteins.</text>
</comment>
<dbReference type="GO" id="GO:0004190">
    <property type="term" value="F:aspartic-type endopeptidase activity"/>
    <property type="evidence" value="ECO:0007669"/>
    <property type="project" value="UniProtKB-UniRule"/>
</dbReference>
<dbReference type="EMBL" id="MWWV01000006">
    <property type="protein sequence ID" value="OZG57777.1"/>
    <property type="molecule type" value="Genomic_DNA"/>
</dbReference>
<evidence type="ECO:0000256" key="7">
    <source>
        <dbReference type="ARBA" id="ARBA00022989"/>
    </source>
</evidence>
<dbReference type="NCBIfam" id="NF011353">
    <property type="entry name" value="PRK14771.1"/>
    <property type="match status" value="1"/>
</dbReference>
<evidence type="ECO:0000256" key="10">
    <source>
        <dbReference type="RuleBase" id="RU004181"/>
    </source>
</evidence>
<evidence type="ECO:0000313" key="12">
    <source>
        <dbReference type="Proteomes" id="UP000216444"/>
    </source>
</evidence>
<dbReference type="Proteomes" id="UP000216444">
    <property type="component" value="Unassembled WGS sequence"/>
</dbReference>
<evidence type="ECO:0000256" key="4">
    <source>
        <dbReference type="ARBA" id="ARBA00022692"/>
    </source>
</evidence>
<dbReference type="PANTHER" id="PTHR33695:SF1">
    <property type="entry name" value="LIPOPROTEIN SIGNAL PEPTIDASE"/>
    <property type="match status" value="1"/>
</dbReference>
<feature type="transmembrane region" description="Helical" evidence="9">
    <location>
        <begin position="107"/>
        <end position="132"/>
    </location>
</feature>
<comment type="catalytic activity">
    <reaction evidence="9">
        <text>Release of signal peptides from bacterial membrane prolipoproteins. Hydrolyzes -Xaa-Yaa-Zaa-|-(S,diacylglyceryl)Cys-, in which Xaa is hydrophobic (preferably Leu), and Yaa (Ala or Ser) and Zaa (Gly or Ala) have small, neutral side chains.</text>
        <dbReference type="EC" id="3.4.23.36"/>
    </reaction>
</comment>
<dbReference type="GO" id="GO:0006508">
    <property type="term" value="P:proteolysis"/>
    <property type="evidence" value="ECO:0007669"/>
    <property type="project" value="UniProtKB-KW"/>
</dbReference>
<keyword evidence="8 9" id="KW-0472">Membrane</keyword>
<comment type="similarity">
    <text evidence="1 9 10">Belongs to the peptidase A8 family.</text>
</comment>
<protein>
    <recommendedName>
        <fullName evidence="9">Lipoprotein signal peptidase</fullName>
        <ecNumber evidence="9">3.4.23.36</ecNumber>
    </recommendedName>
    <alternativeName>
        <fullName evidence="9">Prolipoprotein signal peptidase</fullName>
    </alternativeName>
    <alternativeName>
        <fullName evidence="9">Signal peptidase II</fullName>
        <shortName evidence="9">SPase II</shortName>
    </alternativeName>
</protein>
<comment type="caution">
    <text evidence="11">The sequence shown here is derived from an EMBL/GenBank/DDBJ whole genome shotgun (WGS) entry which is preliminary data.</text>
</comment>
<feature type="transmembrane region" description="Helical" evidence="9">
    <location>
        <begin position="152"/>
        <end position="171"/>
    </location>
</feature>
<dbReference type="HAMAP" id="MF_00161">
    <property type="entry name" value="LspA"/>
    <property type="match status" value="1"/>
</dbReference>
<keyword evidence="7 9" id="KW-1133">Transmembrane helix</keyword>
<evidence type="ECO:0000256" key="8">
    <source>
        <dbReference type="ARBA" id="ARBA00023136"/>
    </source>
</evidence>
<dbReference type="Pfam" id="PF01252">
    <property type="entry name" value="Peptidase_A8"/>
    <property type="match status" value="1"/>
</dbReference>
<dbReference type="EC" id="3.4.23.36" evidence="9"/>
<dbReference type="InterPro" id="IPR001872">
    <property type="entry name" value="Peptidase_A8"/>
</dbReference>
<dbReference type="UniPathway" id="UPA00665"/>
<comment type="pathway">
    <text evidence="9">Protein modification; lipoprotein biosynthesis (signal peptide cleavage).</text>
</comment>
<dbReference type="PRINTS" id="PR00781">
    <property type="entry name" value="LIPOSIGPTASE"/>
</dbReference>
<keyword evidence="6 9" id="KW-0378">Hydrolase</keyword>
<keyword evidence="3 9" id="KW-0645">Protease</keyword>
<feature type="transmembrane region" description="Helical" evidence="9">
    <location>
        <begin position="21"/>
        <end position="39"/>
    </location>
</feature>
<comment type="subcellular location">
    <subcellularLocation>
        <location evidence="9">Cell membrane</location>
        <topology evidence="9">Multi-pass membrane protein</topology>
    </subcellularLocation>
</comment>
<keyword evidence="11" id="KW-0449">Lipoprotein</keyword>
<feature type="active site" evidence="9">
    <location>
        <position position="138"/>
    </location>
</feature>
<evidence type="ECO:0000256" key="6">
    <source>
        <dbReference type="ARBA" id="ARBA00022801"/>
    </source>
</evidence>
<evidence type="ECO:0000256" key="3">
    <source>
        <dbReference type="ARBA" id="ARBA00022670"/>
    </source>
</evidence>
<keyword evidence="2 9" id="KW-1003">Cell membrane</keyword>
<keyword evidence="12" id="KW-1185">Reference proteome</keyword>
<evidence type="ECO:0000256" key="1">
    <source>
        <dbReference type="ARBA" id="ARBA00006139"/>
    </source>
</evidence>
<organism evidence="11 12">
    <name type="scientific">Bifidobacterium tissieri</name>
    <dbReference type="NCBI Taxonomy" id="1630162"/>
    <lineage>
        <taxon>Bacteria</taxon>
        <taxon>Bacillati</taxon>
        <taxon>Actinomycetota</taxon>
        <taxon>Actinomycetes</taxon>
        <taxon>Bifidobacteriales</taxon>
        <taxon>Bifidobacteriaceae</taxon>
        <taxon>Bifidobacterium</taxon>
    </lineage>
</organism>
<sequence length="191" mass="20387">MATADHSDCMTENTVARRPRMCVAVFACVALVALVLDRITKNMALSSLTTDHDISVIPGLLSLRLLHNPGASLGMGSSTTWLISLLAIVASIALFVAGVITTDWRWAVCLGLAFGGAVGNLIDRVMYATGFLDGRVVDFLNYGWSVGNVADIWLMVAGIGLVLLIVLSVPFRPTREGATDTTSNDDMTETR</sequence>
<keyword evidence="4 9" id="KW-0812">Transmembrane</keyword>
<dbReference type="PANTHER" id="PTHR33695">
    <property type="entry name" value="LIPOPROTEIN SIGNAL PEPTIDASE"/>
    <property type="match status" value="1"/>
</dbReference>
<feature type="active site" evidence="9">
    <location>
        <position position="151"/>
    </location>
</feature>
<evidence type="ECO:0000256" key="9">
    <source>
        <dbReference type="HAMAP-Rule" id="MF_00161"/>
    </source>
</evidence>
<dbReference type="AlphaFoldDB" id="A0A261FF74"/>
<evidence type="ECO:0000256" key="2">
    <source>
        <dbReference type="ARBA" id="ARBA00022475"/>
    </source>
</evidence>
<dbReference type="GO" id="GO:0005886">
    <property type="term" value="C:plasma membrane"/>
    <property type="evidence" value="ECO:0007669"/>
    <property type="project" value="UniProtKB-SubCell"/>
</dbReference>
<name>A0A261FF74_9BIFI</name>